<proteinExistence type="predicted"/>
<dbReference type="Proteomes" id="UP000027265">
    <property type="component" value="Unassembled WGS sequence"/>
</dbReference>
<protein>
    <submittedName>
        <fullName evidence="2">Uncharacterized protein</fullName>
    </submittedName>
</protein>
<evidence type="ECO:0000256" key="1">
    <source>
        <dbReference type="SAM" id="MobiDB-lite"/>
    </source>
</evidence>
<evidence type="ECO:0000313" key="2">
    <source>
        <dbReference type="EMBL" id="KDQ49852.1"/>
    </source>
</evidence>
<dbReference type="AlphaFoldDB" id="A0A067PFS0"/>
<organism evidence="2 3">
    <name type="scientific">Jaapia argillacea MUCL 33604</name>
    <dbReference type="NCBI Taxonomy" id="933084"/>
    <lineage>
        <taxon>Eukaryota</taxon>
        <taxon>Fungi</taxon>
        <taxon>Dikarya</taxon>
        <taxon>Basidiomycota</taxon>
        <taxon>Agaricomycotina</taxon>
        <taxon>Agaricomycetes</taxon>
        <taxon>Agaricomycetidae</taxon>
        <taxon>Jaapiales</taxon>
        <taxon>Jaapiaceae</taxon>
        <taxon>Jaapia</taxon>
    </lineage>
</organism>
<dbReference type="EMBL" id="KL197772">
    <property type="protein sequence ID" value="KDQ49852.1"/>
    <property type="molecule type" value="Genomic_DNA"/>
</dbReference>
<evidence type="ECO:0000313" key="3">
    <source>
        <dbReference type="Proteomes" id="UP000027265"/>
    </source>
</evidence>
<keyword evidence="3" id="KW-1185">Reference proteome</keyword>
<dbReference type="InParanoid" id="A0A067PFS0"/>
<feature type="region of interest" description="Disordered" evidence="1">
    <location>
        <begin position="341"/>
        <end position="396"/>
    </location>
</feature>
<gene>
    <name evidence="2" type="ORF">JAAARDRAFT_200503</name>
</gene>
<feature type="compositionally biased region" description="Basic and acidic residues" evidence="1">
    <location>
        <begin position="108"/>
        <end position="122"/>
    </location>
</feature>
<reference evidence="3" key="1">
    <citation type="journal article" date="2014" name="Proc. Natl. Acad. Sci. U.S.A.">
        <title>Extensive sampling of basidiomycete genomes demonstrates inadequacy of the white-rot/brown-rot paradigm for wood decay fungi.</title>
        <authorList>
            <person name="Riley R."/>
            <person name="Salamov A.A."/>
            <person name="Brown D.W."/>
            <person name="Nagy L.G."/>
            <person name="Floudas D."/>
            <person name="Held B.W."/>
            <person name="Levasseur A."/>
            <person name="Lombard V."/>
            <person name="Morin E."/>
            <person name="Otillar R."/>
            <person name="Lindquist E.A."/>
            <person name="Sun H."/>
            <person name="LaButti K.M."/>
            <person name="Schmutz J."/>
            <person name="Jabbour D."/>
            <person name="Luo H."/>
            <person name="Baker S.E."/>
            <person name="Pisabarro A.G."/>
            <person name="Walton J.D."/>
            <person name="Blanchette R.A."/>
            <person name="Henrissat B."/>
            <person name="Martin F."/>
            <person name="Cullen D."/>
            <person name="Hibbett D.S."/>
            <person name="Grigoriev I.V."/>
        </authorList>
    </citation>
    <scope>NUCLEOTIDE SEQUENCE [LARGE SCALE GENOMIC DNA]</scope>
    <source>
        <strain evidence="3">MUCL 33604</strain>
    </source>
</reference>
<feature type="compositionally biased region" description="Polar residues" evidence="1">
    <location>
        <begin position="56"/>
        <end position="69"/>
    </location>
</feature>
<name>A0A067PFS0_9AGAM</name>
<sequence length="409" mass="44048">MSQSARRSSAHFQKKCPVPSVELETPLPPKTPNLESAVSPGLPKIKLKLTLPPPTDSISEDITQTQTPQLMPKKRGRALSIPDEMAPQDVVTETPLAKKAKGSRTKKKDMVNRDQEVSKPEEMLIDIAPPPQEMIKPKLTKASAPPCSPIPPCDEVQEAAEAKAKIDAEIAELLKEWVHLAVCIEAADIDAEDAEETSAVAMIVERESDDGIAPEPEKKKQAKKRTMKLAKGETRTAIDVAMGEIAEVKKVAKTAETKKATGKKLLVLNKLASGLTPNWRNKTARDDGSSNLSNGMALGGLTDDDLNQEKPVLSKGPKMVKTTCENDFIYIGCTDSEGEVDTLTPSSKQQSRAKATTTVTLSHSIKPTPHKATKKAPIVAPPHVKGKPLNSIPPQTSVASDLKLLPSFA</sequence>
<feature type="region of interest" description="Disordered" evidence="1">
    <location>
        <begin position="279"/>
        <end position="314"/>
    </location>
</feature>
<accession>A0A067PFS0</accession>
<feature type="region of interest" description="Disordered" evidence="1">
    <location>
        <begin position="1"/>
        <end position="131"/>
    </location>
</feature>
<feature type="compositionally biased region" description="Polar residues" evidence="1">
    <location>
        <begin position="343"/>
        <end position="365"/>
    </location>
</feature>
<feature type="compositionally biased region" description="Basic residues" evidence="1">
    <location>
        <begin position="98"/>
        <end position="107"/>
    </location>
</feature>
<dbReference type="HOGENOM" id="CLU_672797_0_0_1"/>